<dbReference type="InterPro" id="IPR036974">
    <property type="entry name" value="PUA_sf"/>
</dbReference>
<dbReference type="Gene3D" id="2.30.130.10">
    <property type="entry name" value="PUA domain"/>
    <property type="match status" value="1"/>
</dbReference>
<comment type="caution">
    <text evidence="10">The sequence shown here is derived from an EMBL/GenBank/DDBJ whole genome shotgun (WGS) entry which is preliminary data.</text>
</comment>
<dbReference type="Proteomes" id="UP000237381">
    <property type="component" value="Unassembled WGS sequence"/>
</dbReference>
<accession>A0A2S4MNU9</accession>
<proteinExistence type="inferred from homology"/>
<keyword evidence="11" id="KW-1185">Reference proteome</keyword>
<name>A0A2S4MNU9_9BURK</name>
<evidence type="ECO:0000256" key="7">
    <source>
        <dbReference type="ARBA" id="ARBA00022884"/>
    </source>
</evidence>
<dbReference type="InterPro" id="IPR002478">
    <property type="entry name" value="PUA"/>
</dbReference>
<dbReference type="EMBL" id="PQGA01000001">
    <property type="protein sequence ID" value="POR56432.1"/>
    <property type="molecule type" value="Genomic_DNA"/>
</dbReference>
<keyword evidence="2" id="KW-0963">Cytoplasm</keyword>
<evidence type="ECO:0000313" key="10">
    <source>
        <dbReference type="EMBL" id="POR56432.1"/>
    </source>
</evidence>
<keyword evidence="6" id="KW-0949">S-adenosyl-L-methionine</keyword>
<evidence type="ECO:0000256" key="1">
    <source>
        <dbReference type="ARBA" id="ARBA00004496"/>
    </source>
</evidence>
<dbReference type="AlphaFoldDB" id="A0A2S4MNU9"/>
<dbReference type="PANTHER" id="PTHR42873:SF1">
    <property type="entry name" value="S-ADENOSYLMETHIONINE-DEPENDENT METHYLTRANSFERASE DOMAIN-CONTAINING PROTEIN"/>
    <property type="match status" value="1"/>
</dbReference>
<evidence type="ECO:0000256" key="5">
    <source>
        <dbReference type="ARBA" id="ARBA00022679"/>
    </source>
</evidence>
<keyword evidence="4 10" id="KW-0489">Methyltransferase</keyword>
<evidence type="ECO:0000256" key="3">
    <source>
        <dbReference type="ARBA" id="ARBA00022552"/>
    </source>
</evidence>
<dbReference type="InterPro" id="IPR015947">
    <property type="entry name" value="PUA-like_sf"/>
</dbReference>
<dbReference type="PROSITE" id="PS50890">
    <property type="entry name" value="PUA"/>
    <property type="match status" value="1"/>
</dbReference>
<dbReference type="Pfam" id="PF17785">
    <property type="entry name" value="PUA_3"/>
    <property type="match status" value="1"/>
</dbReference>
<dbReference type="CDD" id="cd21153">
    <property type="entry name" value="PUA_RlmI"/>
    <property type="match status" value="1"/>
</dbReference>
<dbReference type="GO" id="GO:0032259">
    <property type="term" value="P:methylation"/>
    <property type="evidence" value="ECO:0007669"/>
    <property type="project" value="UniProtKB-KW"/>
</dbReference>
<evidence type="ECO:0000256" key="4">
    <source>
        <dbReference type="ARBA" id="ARBA00022603"/>
    </source>
</evidence>
<dbReference type="GO" id="GO:0006364">
    <property type="term" value="P:rRNA processing"/>
    <property type="evidence" value="ECO:0007669"/>
    <property type="project" value="UniProtKB-KW"/>
</dbReference>
<reference evidence="10 11" key="1">
    <citation type="submission" date="2018-01" db="EMBL/GenBank/DDBJ databases">
        <title>Genomic Encyclopedia of Type Strains, Phase III (KMG-III): the genomes of soil and plant-associated and newly described type strains.</title>
        <authorList>
            <person name="Whitman W."/>
        </authorList>
    </citation>
    <scope>NUCLEOTIDE SEQUENCE [LARGE SCALE GENOMIC DNA]</scope>
    <source>
        <strain evidence="10 11">JCM 18070</strain>
    </source>
</reference>
<feature type="domain" description="PUA" evidence="9">
    <location>
        <begin position="2"/>
        <end position="87"/>
    </location>
</feature>
<dbReference type="GO" id="GO:0003723">
    <property type="term" value="F:RNA binding"/>
    <property type="evidence" value="ECO:0007669"/>
    <property type="project" value="UniProtKB-KW"/>
</dbReference>
<keyword evidence="3" id="KW-0698">rRNA processing</keyword>
<dbReference type="Gene3D" id="3.30.750.80">
    <property type="entry name" value="RNA methyltransferase domain (HRMD) like"/>
    <property type="match status" value="1"/>
</dbReference>
<dbReference type="RefSeq" id="WP_103702736.1">
    <property type="nucleotide sequence ID" value="NZ_PQGA01000001.1"/>
</dbReference>
<sequence length="400" mass="43845">MNIVTLKPSKEKSLLRRHPWVYANAIDRVDGKPAPGATVVVRAHDGRFLARAAYSPHSQIRARVWSFDENEPIDHAFFKRRVQRALAHRQAMVKGTGAVRLIFGEADGLPGLIVDWYTEDAQNPRGQLVCQFMAAGVEAWKEAIVGALTSATGCPNVYERSDVSIREKEGLEQITGLLAGDEPPATIIANENGVRYHVDVRNGHKTGFYVDQRDNRALVQTYADGRDVLNCFCYTGGFSLAAMKGGAKRVVSIDSSGEALNTAQKNVEANGFDAERATWLDADAFKTLRRLHEEGERFDLVVLDPPKFAASREHVDRAARAYKDINLTGFKLLRPGGLLFTYSCSGAIDAELFQKIVAGAAADAKVDARILKRLGAGVDHPLLTAFPEGEYLKGLLLQIA</sequence>
<dbReference type="OrthoDB" id="9805492at2"/>
<protein>
    <submittedName>
        <fullName evidence="10">23S rRNA (Cytosine1962-C5)-methyltransferase</fullName>
    </submittedName>
</protein>
<evidence type="ECO:0000259" key="9">
    <source>
        <dbReference type="SMART" id="SM00359"/>
    </source>
</evidence>
<dbReference type="InterPro" id="IPR029063">
    <property type="entry name" value="SAM-dependent_MTases_sf"/>
</dbReference>
<dbReference type="SMART" id="SM00359">
    <property type="entry name" value="PUA"/>
    <property type="match status" value="1"/>
</dbReference>
<gene>
    <name evidence="10" type="ORF">B0G62_101831</name>
</gene>
<evidence type="ECO:0000313" key="11">
    <source>
        <dbReference type="Proteomes" id="UP000237381"/>
    </source>
</evidence>
<evidence type="ECO:0000256" key="8">
    <source>
        <dbReference type="ARBA" id="ARBA00038091"/>
    </source>
</evidence>
<dbReference type="CDD" id="cd02440">
    <property type="entry name" value="AdoMet_MTases"/>
    <property type="match status" value="1"/>
</dbReference>
<dbReference type="CDD" id="cd11572">
    <property type="entry name" value="RlmI_M_like"/>
    <property type="match status" value="1"/>
</dbReference>
<dbReference type="GO" id="GO:0008168">
    <property type="term" value="F:methyltransferase activity"/>
    <property type="evidence" value="ECO:0007669"/>
    <property type="project" value="UniProtKB-KW"/>
</dbReference>
<comment type="similarity">
    <text evidence="8">Belongs to the methyltransferase superfamily. RlmI family.</text>
</comment>
<comment type="subcellular location">
    <subcellularLocation>
        <location evidence="1">Cytoplasm</location>
    </subcellularLocation>
</comment>
<keyword evidence="5 10" id="KW-0808">Transferase</keyword>
<dbReference type="PANTHER" id="PTHR42873">
    <property type="entry name" value="RIBOSOMAL RNA LARGE SUBUNIT METHYLTRANSFERASE"/>
    <property type="match status" value="1"/>
</dbReference>
<keyword evidence="7" id="KW-0694">RNA-binding</keyword>
<dbReference type="SUPFAM" id="SSF53335">
    <property type="entry name" value="S-adenosyl-L-methionine-dependent methyltransferases"/>
    <property type="match status" value="1"/>
</dbReference>
<organism evidence="10 11">
    <name type="scientific">Paraburkholderia eburnea</name>
    <dbReference type="NCBI Taxonomy" id="1189126"/>
    <lineage>
        <taxon>Bacteria</taxon>
        <taxon>Pseudomonadati</taxon>
        <taxon>Pseudomonadota</taxon>
        <taxon>Betaproteobacteria</taxon>
        <taxon>Burkholderiales</taxon>
        <taxon>Burkholderiaceae</taxon>
        <taxon>Paraburkholderia</taxon>
    </lineage>
</organism>
<evidence type="ECO:0000256" key="2">
    <source>
        <dbReference type="ARBA" id="ARBA00022490"/>
    </source>
</evidence>
<dbReference type="InterPro" id="IPR019614">
    <property type="entry name" value="SAM-dep_methyl-trfase"/>
</dbReference>
<dbReference type="Pfam" id="PF10672">
    <property type="entry name" value="Methyltrans_SAM"/>
    <property type="match status" value="1"/>
</dbReference>
<dbReference type="Gene3D" id="3.40.50.150">
    <property type="entry name" value="Vaccinia Virus protein VP39"/>
    <property type="match status" value="1"/>
</dbReference>
<dbReference type="SUPFAM" id="SSF88697">
    <property type="entry name" value="PUA domain-like"/>
    <property type="match status" value="1"/>
</dbReference>
<dbReference type="GO" id="GO:0005737">
    <property type="term" value="C:cytoplasm"/>
    <property type="evidence" value="ECO:0007669"/>
    <property type="project" value="UniProtKB-SubCell"/>
</dbReference>
<dbReference type="InterPro" id="IPR041532">
    <property type="entry name" value="RlmI-like_PUA"/>
</dbReference>
<evidence type="ECO:0000256" key="6">
    <source>
        <dbReference type="ARBA" id="ARBA00022691"/>
    </source>
</evidence>